<evidence type="ECO:0000313" key="1">
    <source>
        <dbReference type="EMBL" id="GIX73957.1"/>
    </source>
</evidence>
<name>A0AAV4MN40_9ARAC</name>
<comment type="caution">
    <text evidence="1">The sequence shown here is derived from an EMBL/GenBank/DDBJ whole genome shotgun (WGS) entry which is preliminary data.</text>
</comment>
<dbReference type="Proteomes" id="UP001054837">
    <property type="component" value="Unassembled WGS sequence"/>
</dbReference>
<sequence>MALPTLYDMCQSQTIANLRAGLWSQCQENPFTKVAPKIVDKLREFIFSLNFTQLPNHEALHLLLTSHRLKKLDLSCFLVECGEYFSESDPYAPSHSKSNIDQKEERNFMGYTVVTLPDGTCLNSRTKRHMEDECNSLLYMLSKDAQPDLQSFVMIESINISEFALQPLIQVSTHLTEIHTYSHWFDLNVLMNYKKLRILRLHNATPFRNCSNEFLEACEKVFP</sequence>
<reference evidence="1 2" key="1">
    <citation type="submission" date="2021-06" db="EMBL/GenBank/DDBJ databases">
        <title>Caerostris darwini draft genome.</title>
        <authorList>
            <person name="Kono N."/>
            <person name="Arakawa K."/>
        </authorList>
    </citation>
    <scope>NUCLEOTIDE SEQUENCE [LARGE SCALE GENOMIC DNA]</scope>
</reference>
<gene>
    <name evidence="1" type="ORF">CDAR_191671</name>
</gene>
<evidence type="ECO:0000313" key="2">
    <source>
        <dbReference type="Proteomes" id="UP001054837"/>
    </source>
</evidence>
<dbReference type="AlphaFoldDB" id="A0AAV4MN40"/>
<protein>
    <submittedName>
        <fullName evidence="1">Uncharacterized protein</fullName>
    </submittedName>
</protein>
<dbReference type="EMBL" id="BPLQ01000671">
    <property type="protein sequence ID" value="GIX73957.1"/>
    <property type="molecule type" value="Genomic_DNA"/>
</dbReference>
<keyword evidence="2" id="KW-1185">Reference proteome</keyword>
<proteinExistence type="predicted"/>
<organism evidence="1 2">
    <name type="scientific">Caerostris darwini</name>
    <dbReference type="NCBI Taxonomy" id="1538125"/>
    <lineage>
        <taxon>Eukaryota</taxon>
        <taxon>Metazoa</taxon>
        <taxon>Ecdysozoa</taxon>
        <taxon>Arthropoda</taxon>
        <taxon>Chelicerata</taxon>
        <taxon>Arachnida</taxon>
        <taxon>Araneae</taxon>
        <taxon>Araneomorphae</taxon>
        <taxon>Entelegynae</taxon>
        <taxon>Araneoidea</taxon>
        <taxon>Araneidae</taxon>
        <taxon>Caerostris</taxon>
    </lineage>
</organism>
<accession>A0AAV4MN40</accession>